<dbReference type="PANTHER" id="PTHR11406:SF0">
    <property type="entry name" value="PHOSPHOGLYCERATE KINASE"/>
    <property type="match status" value="1"/>
</dbReference>
<feature type="binding site" evidence="14">
    <location>
        <begin position="95"/>
        <end position="98"/>
    </location>
    <ligand>
        <name>substrate</name>
    </ligand>
</feature>
<evidence type="ECO:0000256" key="11">
    <source>
        <dbReference type="ARBA" id="ARBA00022840"/>
    </source>
</evidence>
<organism evidence="18 19">
    <name type="scientific">Anaeramoeba ignava</name>
    <name type="common">Anaerobic marine amoeba</name>
    <dbReference type="NCBI Taxonomy" id="1746090"/>
    <lineage>
        <taxon>Eukaryota</taxon>
        <taxon>Metamonada</taxon>
        <taxon>Anaeramoebidae</taxon>
        <taxon>Anaeramoeba</taxon>
    </lineage>
</organism>
<dbReference type="InterPro" id="IPR036043">
    <property type="entry name" value="Phosphoglycerate_kinase_sf"/>
</dbReference>
<dbReference type="SUPFAM" id="SSF53748">
    <property type="entry name" value="Phosphoglycerate kinase"/>
    <property type="match status" value="1"/>
</dbReference>
<keyword evidence="8" id="KW-0479">Metal-binding</keyword>
<evidence type="ECO:0000256" key="7">
    <source>
        <dbReference type="ARBA" id="ARBA00022679"/>
    </source>
</evidence>
<evidence type="ECO:0000256" key="14">
    <source>
        <dbReference type="PIRSR" id="PIRSR000724-1"/>
    </source>
</evidence>
<feature type="binding site" evidence="15">
    <location>
        <begin position="380"/>
        <end position="383"/>
    </location>
    <ligand>
        <name>ATP</name>
        <dbReference type="ChEBI" id="CHEBI:30616"/>
    </ligand>
</feature>
<dbReference type="PRINTS" id="PR00477">
    <property type="entry name" value="PHGLYCKINASE"/>
</dbReference>
<dbReference type="PANTHER" id="PTHR11406">
    <property type="entry name" value="PHOSPHOGLYCERATE KINASE"/>
    <property type="match status" value="1"/>
</dbReference>
<comment type="subcellular location">
    <subcellularLocation>
        <location evidence="3">Cytoplasm</location>
    </subcellularLocation>
</comment>
<feature type="binding site" evidence="14">
    <location>
        <position position="154"/>
    </location>
    <ligand>
        <name>(2R)-3-phosphoglycerate</name>
        <dbReference type="ChEBI" id="CHEBI:58272"/>
    </ligand>
</feature>
<dbReference type="EC" id="2.7.2.3" evidence="6 16"/>
<keyword evidence="19" id="KW-1185">Reference proteome</keyword>
<dbReference type="FunFam" id="3.40.50.1260:FF:000019">
    <property type="entry name" value="Phosphoglycerate kinase 1"/>
    <property type="match status" value="1"/>
</dbReference>
<evidence type="ECO:0000256" key="3">
    <source>
        <dbReference type="ARBA" id="ARBA00004496"/>
    </source>
</evidence>
<dbReference type="InterPro" id="IPR015824">
    <property type="entry name" value="Phosphoglycerate_kinase_N"/>
</dbReference>
<keyword evidence="13" id="KW-0324">Glycolysis</keyword>
<feature type="binding site" evidence="15">
    <location>
        <position position="351"/>
    </location>
    <ligand>
        <name>ATP</name>
        <dbReference type="ChEBI" id="CHEBI:30616"/>
    </ligand>
</feature>
<comment type="subunit">
    <text evidence="17">Monomer.</text>
</comment>
<sequence length="424" mass="46501">MNFAINKIKTIPAIFKDDKQFFCFGVIHFFSSGMLSKKLTIAELDVKDKRVLMRVDFNVPLKDGKVDDAQRIIVTIPTIKKVFEKDAHSLVLMSHLGRPNGQKKPELSLKPVAEKLKELMGIEVDFLPDCVGEEVEKHCANPKKGSLILLENLRFHLEEEGAVENDKKEKLEAKKEDIQKFRDSLSKLGDVYINDAFGTAHRAHSSMVGVNLPQRAAGLLLKKELEYFSKTLENPVKPYLAILGGKKVADKILTIENLLDIVDEMIISGEEIVKKIMKKAEEKNVKIHFPVDYIISDKFSNDGNISVADDESGIPDGFEGFDCGEKSRAIFKEVILKSKTIIWNGPQGVFELEKFADGTKAVLDAVVEATSKGAVSVVGGGDTGNFIIKCGAGDKVSLLSSGGGASIELIEGKVLPGVTALSDK</sequence>
<dbReference type="HAMAP" id="MF_00145">
    <property type="entry name" value="Phosphoglyc_kinase"/>
    <property type="match status" value="1"/>
</dbReference>
<dbReference type="GO" id="GO:0005524">
    <property type="term" value="F:ATP binding"/>
    <property type="evidence" value="ECO:0007669"/>
    <property type="project" value="UniProtKB-KW"/>
</dbReference>
<evidence type="ECO:0000256" key="4">
    <source>
        <dbReference type="ARBA" id="ARBA00004838"/>
    </source>
</evidence>
<dbReference type="GO" id="GO:0043531">
    <property type="term" value="F:ADP binding"/>
    <property type="evidence" value="ECO:0007669"/>
    <property type="project" value="TreeGrafter"/>
</dbReference>
<dbReference type="GO" id="GO:0006094">
    <property type="term" value="P:gluconeogenesis"/>
    <property type="evidence" value="ECO:0007669"/>
    <property type="project" value="TreeGrafter"/>
</dbReference>
<comment type="caution">
    <text evidence="18">The sequence shown here is derived from an EMBL/GenBank/DDBJ whole genome shotgun (WGS) entry which is preliminary data.</text>
</comment>
<evidence type="ECO:0000256" key="15">
    <source>
        <dbReference type="PIRSR" id="PIRSR000724-2"/>
    </source>
</evidence>
<protein>
    <recommendedName>
        <fullName evidence="6 16">Phosphoglycerate kinase</fullName>
        <ecNumber evidence="6 16">2.7.2.3</ecNumber>
    </recommendedName>
</protein>
<dbReference type="GO" id="GO:0046872">
    <property type="term" value="F:metal ion binding"/>
    <property type="evidence" value="ECO:0007669"/>
    <property type="project" value="UniProtKB-KW"/>
</dbReference>
<evidence type="ECO:0000256" key="17">
    <source>
        <dbReference type="RuleBase" id="RU000696"/>
    </source>
</evidence>
<feature type="binding site" evidence="14">
    <location>
        <begin position="56"/>
        <end position="58"/>
    </location>
    <ligand>
        <name>substrate</name>
    </ligand>
</feature>
<evidence type="ECO:0000256" key="6">
    <source>
        <dbReference type="ARBA" id="ARBA00013061"/>
    </source>
</evidence>
<dbReference type="Gene3D" id="3.40.50.1260">
    <property type="entry name" value="Phosphoglycerate kinase, N-terminal domain"/>
    <property type="match status" value="3"/>
</dbReference>
<evidence type="ECO:0000256" key="16">
    <source>
        <dbReference type="RuleBase" id="RU000532"/>
    </source>
</evidence>
<keyword evidence="9" id="KW-0547">Nucleotide-binding</keyword>
<evidence type="ECO:0000256" key="9">
    <source>
        <dbReference type="ARBA" id="ARBA00022741"/>
    </source>
</evidence>
<evidence type="ECO:0000256" key="13">
    <source>
        <dbReference type="ARBA" id="ARBA00023152"/>
    </source>
</evidence>
<keyword evidence="7 16" id="KW-0808">Transferase</keyword>
<keyword evidence="11 15" id="KW-0067">ATP-binding</keyword>
<evidence type="ECO:0000256" key="1">
    <source>
        <dbReference type="ARBA" id="ARBA00000642"/>
    </source>
</evidence>
<dbReference type="Proteomes" id="UP001149090">
    <property type="component" value="Unassembled WGS sequence"/>
</dbReference>
<dbReference type="InterPro" id="IPR001576">
    <property type="entry name" value="Phosphoglycerate_kinase"/>
</dbReference>
<dbReference type="OrthoDB" id="275353at2759"/>
<feature type="binding site" evidence="14">
    <location>
        <position position="202"/>
    </location>
    <ligand>
        <name>(2R)-3-phosphoglycerate</name>
        <dbReference type="ChEBI" id="CHEBI:58272"/>
    </ligand>
</feature>
<proteinExistence type="inferred from homology"/>
<comment type="similarity">
    <text evidence="5 16">Belongs to the phosphoglycerate kinase family.</text>
</comment>
<dbReference type="GO" id="GO:0004618">
    <property type="term" value="F:phosphoglycerate kinase activity"/>
    <property type="evidence" value="ECO:0007669"/>
    <property type="project" value="UniProtKB-EC"/>
</dbReference>
<dbReference type="GO" id="GO:0006096">
    <property type="term" value="P:glycolytic process"/>
    <property type="evidence" value="ECO:0007669"/>
    <property type="project" value="UniProtKB-KW"/>
</dbReference>
<feature type="binding site" evidence="14">
    <location>
        <position position="71"/>
    </location>
    <ligand>
        <name>(2R)-3-phosphoglycerate</name>
        <dbReference type="ChEBI" id="CHEBI:58272"/>
    </ligand>
</feature>
<accession>A0A9Q0LK15</accession>
<evidence type="ECO:0000256" key="10">
    <source>
        <dbReference type="ARBA" id="ARBA00022777"/>
    </source>
</evidence>
<evidence type="ECO:0000256" key="12">
    <source>
        <dbReference type="ARBA" id="ARBA00022842"/>
    </source>
</evidence>
<keyword evidence="10 16" id="KW-0418">Kinase</keyword>
<dbReference type="Pfam" id="PF00162">
    <property type="entry name" value="PGK"/>
    <property type="match status" value="2"/>
</dbReference>
<feature type="binding site" evidence="15">
    <location>
        <position position="320"/>
    </location>
    <ligand>
        <name>ATP</name>
        <dbReference type="ChEBI" id="CHEBI:30616"/>
    </ligand>
</feature>
<feature type="binding site" evidence="15">
    <location>
        <position position="251"/>
    </location>
    <ligand>
        <name>ATP</name>
        <dbReference type="ChEBI" id="CHEBI:30616"/>
    </ligand>
</feature>
<keyword evidence="12" id="KW-0460">Magnesium</keyword>
<dbReference type="GO" id="GO:0005829">
    <property type="term" value="C:cytosol"/>
    <property type="evidence" value="ECO:0007669"/>
    <property type="project" value="TreeGrafter"/>
</dbReference>
<evidence type="ECO:0000256" key="8">
    <source>
        <dbReference type="ARBA" id="ARBA00022723"/>
    </source>
</evidence>
<comment type="cofactor">
    <cofactor evidence="2">
        <name>Mg(2+)</name>
        <dbReference type="ChEBI" id="CHEBI:18420"/>
    </cofactor>
</comment>
<evidence type="ECO:0000256" key="5">
    <source>
        <dbReference type="ARBA" id="ARBA00008982"/>
    </source>
</evidence>
<reference evidence="18" key="1">
    <citation type="submission" date="2022-10" db="EMBL/GenBank/DDBJ databases">
        <title>Novel sulphate-reducing endosymbionts in the free-living metamonad Anaeramoeba.</title>
        <authorList>
            <person name="Jerlstrom-Hultqvist J."/>
            <person name="Cepicka I."/>
            <person name="Gallot-Lavallee L."/>
            <person name="Salas-Leiva D."/>
            <person name="Curtis B.A."/>
            <person name="Zahonova K."/>
            <person name="Pipaliya S."/>
            <person name="Dacks J."/>
            <person name="Roger A.J."/>
        </authorList>
    </citation>
    <scope>NUCLEOTIDE SEQUENCE</scope>
    <source>
        <strain evidence="18">BMAN</strain>
    </source>
</reference>
<evidence type="ECO:0000256" key="2">
    <source>
        <dbReference type="ARBA" id="ARBA00001946"/>
    </source>
</evidence>
<comment type="catalytic activity">
    <reaction evidence="1 16">
        <text>(2R)-3-phosphoglycerate + ATP = (2R)-3-phospho-glyceroyl phosphate + ADP</text>
        <dbReference type="Rhea" id="RHEA:14801"/>
        <dbReference type="ChEBI" id="CHEBI:30616"/>
        <dbReference type="ChEBI" id="CHEBI:57604"/>
        <dbReference type="ChEBI" id="CHEBI:58272"/>
        <dbReference type="ChEBI" id="CHEBI:456216"/>
        <dbReference type="EC" id="2.7.2.3"/>
    </reaction>
</comment>
<gene>
    <name evidence="18" type="ORF">M0811_00699</name>
</gene>
<dbReference type="AlphaFoldDB" id="A0A9Q0LK15"/>
<dbReference type="FunFam" id="3.40.50.1260:FF:000031">
    <property type="entry name" value="Phosphoglycerate kinase 1"/>
    <property type="match status" value="1"/>
</dbReference>
<dbReference type="OMA" id="GPETNKK"/>
<dbReference type="PROSITE" id="PS00111">
    <property type="entry name" value="PGLYCERATE_KINASE"/>
    <property type="match status" value="1"/>
</dbReference>
<dbReference type="EMBL" id="JAPDFW010000070">
    <property type="protein sequence ID" value="KAJ5074071.1"/>
    <property type="molecule type" value="Genomic_DNA"/>
</dbReference>
<dbReference type="PIRSF" id="PIRSF000724">
    <property type="entry name" value="Pgk"/>
    <property type="match status" value="1"/>
</dbReference>
<evidence type="ECO:0000313" key="18">
    <source>
        <dbReference type="EMBL" id="KAJ5074071.1"/>
    </source>
</evidence>
<dbReference type="InterPro" id="IPR015911">
    <property type="entry name" value="Phosphoglycerate_kinase_CS"/>
</dbReference>
<name>A0A9Q0LK15_ANAIG</name>
<evidence type="ECO:0000313" key="19">
    <source>
        <dbReference type="Proteomes" id="UP001149090"/>
    </source>
</evidence>
<comment type="pathway">
    <text evidence="4 16">Carbohydrate degradation; glycolysis; pyruvate from D-glyceraldehyde 3-phosphate: step 2/5.</text>
</comment>